<dbReference type="Proteomes" id="UP000661435">
    <property type="component" value="Unassembled WGS sequence"/>
</dbReference>
<accession>A0A8J6J676</accession>
<evidence type="ECO:0000313" key="2">
    <source>
        <dbReference type="Proteomes" id="UP000661435"/>
    </source>
</evidence>
<keyword evidence="2" id="KW-1185">Reference proteome</keyword>
<dbReference type="AlphaFoldDB" id="A0A8J6J676"/>
<dbReference type="NCBIfam" id="NF046065">
    <property type="entry name" value="MtxRegRemB"/>
    <property type="match status" value="1"/>
</dbReference>
<dbReference type="EMBL" id="JACOPP010000007">
    <property type="protein sequence ID" value="MBC5733511.1"/>
    <property type="molecule type" value="Genomic_DNA"/>
</dbReference>
<dbReference type="InterPro" id="IPR007169">
    <property type="entry name" value="RemA-like"/>
</dbReference>
<reference evidence="1" key="1">
    <citation type="submission" date="2020-08" db="EMBL/GenBank/DDBJ databases">
        <title>Genome public.</title>
        <authorList>
            <person name="Liu C."/>
            <person name="Sun Q."/>
        </authorList>
    </citation>
    <scope>NUCLEOTIDE SEQUENCE</scope>
    <source>
        <strain evidence="1">NSJ-51</strain>
    </source>
</reference>
<organism evidence="1 2">
    <name type="scientific">Lawsonibacter hominis</name>
    <dbReference type="NCBI Taxonomy" id="2763053"/>
    <lineage>
        <taxon>Bacteria</taxon>
        <taxon>Bacillati</taxon>
        <taxon>Bacillota</taxon>
        <taxon>Clostridia</taxon>
        <taxon>Eubacteriales</taxon>
        <taxon>Oscillospiraceae</taxon>
        <taxon>Lawsonibacter</taxon>
    </lineage>
</organism>
<name>A0A8J6J676_9FIRM</name>
<evidence type="ECO:0000313" key="1">
    <source>
        <dbReference type="EMBL" id="MBC5733511.1"/>
    </source>
</evidence>
<comment type="caution">
    <text evidence="1">The sequence shown here is derived from an EMBL/GenBank/DDBJ whole genome shotgun (WGS) entry which is preliminary data.</text>
</comment>
<protein>
    <submittedName>
        <fullName evidence="1">DUF370 domain-containing protein</fullName>
    </submittedName>
</protein>
<dbReference type="RefSeq" id="WP_186907405.1">
    <property type="nucleotide sequence ID" value="NZ_JACOPP010000007.1"/>
</dbReference>
<gene>
    <name evidence="1" type="ORF">H8S57_07195</name>
</gene>
<proteinExistence type="predicted"/>
<dbReference type="Pfam" id="PF04025">
    <property type="entry name" value="RemA-like"/>
    <property type="match status" value="1"/>
</dbReference>
<sequence length="87" mass="9809">MYLHLGQSVVVPYRDVVGIFDLDNTSASHRTRRMLDQAQREGRVINVSDELPKSFVLCRSGQDAPVVYLSQLSTATLRGRAENNLFE</sequence>